<dbReference type="OrthoDB" id="2080590at2"/>
<name>A0A5S3QNT1_9BACI</name>
<comment type="caution">
    <text evidence="3">The sequence shown here is derived from an EMBL/GenBank/DDBJ whole genome shotgun (WGS) entry which is preliminary data.</text>
</comment>
<keyword evidence="1" id="KW-0812">Transmembrane</keyword>
<dbReference type="Proteomes" id="UP000306980">
    <property type="component" value="Unassembled WGS sequence"/>
</dbReference>
<dbReference type="EMBL" id="VCIA01000001">
    <property type="protein sequence ID" value="TMN22891.1"/>
    <property type="molecule type" value="Genomic_DNA"/>
</dbReference>
<dbReference type="InterPro" id="IPR017853">
    <property type="entry name" value="GH"/>
</dbReference>
<dbReference type="SUPFAM" id="SSF51445">
    <property type="entry name" value="(Trans)glycosidases"/>
    <property type="match status" value="1"/>
</dbReference>
<protein>
    <submittedName>
        <fullName evidence="3">DUF1906 domain-containing protein</fullName>
    </submittedName>
</protein>
<dbReference type="InterPro" id="IPR015020">
    <property type="entry name" value="Rv2525c-like_Glyco_Hydro-like"/>
</dbReference>
<dbReference type="Gene3D" id="3.20.20.80">
    <property type="entry name" value="Glycosidases"/>
    <property type="match status" value="1"/>
</dbReference>
<keyword evidence="1" id="KW-0472">Membrane</keyword>
<sequence length="253" mass="28166">MNRAQLYDLIGLGILIIIPLVLVIFLNNSDQSNSPNGDQNGQEIYWGVDSASSSDKGLYQCTADNYGTPAVWGRYLGDKEDVSVGLDKEEVAFLHDKDMQILLIYNHFTDATGYDHGVEEAKKAIEYANNVNAPKGVAIFGDIEPSFPVDSAFMEGWYDTLADSKYKPGLYGVFNKGSAILEAYNAMEKEAQKNTVVWTAHPQQEPTSKSNAPDYKPQGPENAMLYGWQYGIEADKCAIDTNLFQDDMLDYLW</sequence>
<organism evidence="3 4">
    <name type="scientific">Lentibacillus cibarius</name>
    <dbReference type="NCBI Taxonomy" id="2583219"/>
    <lineage>
        <taxon>Bacteria</taxon>
        <taxon>Bacillati</taxon>
        <taxon>Bacillota</taxon>
        <taxon>Bacilli</taxon>
        <taxon>Bacillales</taxon>
        <taxon>Bacillaceae</taxon>
        <taxon>Lentibacillus</taxon>
    </lineage>
</organism>
<evidence type="ECO:0000256" key="1">
    <source>
        <dbReference type="SAM" id="Phobius"/>
    </source>
</evidence>
<dbReference type="Pfam" id="PF08924">
    <property type="entry name" value="Rv2525c_GlyHyd-like"/>
    <property type="match status" value="1"/>
</dbReference>
<feature type="transmembrane region" description="Helical" evidence="1">
    <location>
        <begin position="7"/>
        <end position="26"/>
    </location>
</feature>
<reference evidence="3 4" key="1">
    <citation type="submission" date="2019-05" db="EMBL/GenBank/DDBJ databases">
        <title>Genomic analysis of Lentibacillus sp. NKC220-2.</title>
        <authorList>
            <person name="Oh Y.J."/>
        </authorList>
    </citation>
    <scope>NUCLEOTIDE SEQUENCE [LARGE SCALE GENOMIC DNA]</scope>
    <source>
        <strain evidence="3 4">NKC220-2</strain>
    </source>
</reference>
<proteinExistence type="predicted"/>
<gene>
    <name evidence="3" type="ORF">FFL34_12940</name>
</gene>
<accession>A0A5S3QNT1</accession>
<keyword evidence="1" id="KW-1133">Transmembrane helix</keyword>
<feature type="domain" description="Rv2525c-like glycoside hydrolase-like" evidence="2">
    <location>
        <begin position="72"/>
        <end position="198"/>
    </location>
</feature>
<dbReference type="RefSeq" id="WP_138603787.1">
    <property type="nucleotide sequence ID" value="NZ_VCIA01000001.1"/>
</dbReference>
<evidence type="ECO:0000313" key="4">
    <source>
        <dbReference type="Proteomes" id="UP000306980"/>
    </source>
</evidence>
<evidence type="ECO:0000313" key="3">
    <source>
        <dbReference type="EMBL" id="TMN22891.1"/>
    </source>
</evidence>
<evidence type="ECO:0000259" key="2">
    <source>
        <dbReference type="Pfam" id="PF08924"/>
    </source>
</evidence>
<dbReference type="AlphaFoldDB" id="A0A5S3QNT1"/>